<evidence type="ECO:0000256" key="2">
    <source>
        <dbReference type="SAM" id="MobiDB-lite"/>
    </source>
</evidence>
<evidence type="ECO:0000313" key="6">
    <source>
        <dbReference type="Proteomes" id="UP001303115"/>
    </source>
</evidence>
<feature type="transmembrane region" description="Helical" evidence="3">
    <location>
        <begin position="206"/>
        <end position="230"/>
    </location>
</feature>
<keyword evidence="6" id="KW-1185">Reference proteome</keyword>
<feature type="transmembrane region" description="Helical" evidence="3">
    <location>
        <begin position="79"/>
        <end position="100"/>
    </location>
</feature>
<keyword evidence="3" id="KW-0812">Transmembrane</keyword>
<organism evidence="5 6">
    <name type="scientific">Parachaetomium inaequale</name>
    <dbReference type="NCBI Taxonomy" id="2588326"/>
    <lineage>
        <taxon>Eukaryota</taxon>
        <taxon>Fungi</taxon>
        <taxon>Dikarya</taxon>
        <taxon>Ascomycota</taxon>
        <taxon>Pezizomycotina</taxon>
        <taxon>Sordariomycetes</taxon>
        <taxon>Sordariomycetidae</taxon>
        <taxon>Sordariales</taxon>
        <taxon>Chaetomiaceae</taxon>
        <taxon>Parachaetomium</taxon>
    </lineage>
</organism>
<feature type="transmembrane region" description="Helical" evidence="3">
    <location>
        <begin position="326"/>
        <end position="346"/>
    </location>
</feature>
<dbReference type="InterPro" id="IPR011701">
    <property type="entry name" value="MFS"/>
</dbReference>
<feature type="transmembrane region" description="Helical" evidence="3">
    <location>
        <begin position="172"/>
        <end position="194"/>
    </location>
</feature>
<comment type="subcellular location">
    <subcellularLocation>
        <location evidence="1">Membrane</location>
        <topology evidence="1">Multi-pass membrane protein</topology>
    </subcellularLocation>
</comment>
<evidence type="ECO:0000256" key="3">
    <source>
        <dbReference type="SAM" id="Phobius"/>
    </source>
</evidence>
<accession>A0AAN6PN13</accession>
<dbReference type="InterPro" id="IPR020846">
    <property type="entry name" value="MFS_dom"/>
</dbReference>
<dbReference type="SUPFAM" id="SSF103473">
    <property type="entry name" value="MFS general substrate transporter"/>
    <property type="match status" value="1"/>
</dbReference>
<dbReference type="InterPro" id="IPR036259">
    <property type="entry name" value="MFS_trans_sf"/>
</dbReference>
<dbReference type="GO" id="GO:0022857">
    <property type="term" value="F:transmembrane transporter activity"/>
    <property type="evidence" value="ECO:0007669"/>
    <property type="project" value="InterPro"/>
</dbReference>
<feature type="domain" description="Major facilitator superfamily (MFS) profile" evidence="4">
    <location>
        <begin position="42"/>
        <end position="469"/>
    </location>
</feature>
<dbReference type="PANTHER" id="PTHR23520:SF5">
    <property type="entry name" value="TRANSPORTER, PUTATIVE (AFU_ORTHOLOGUE AFUA_3G04000)-RELATED"/>
    <property type="match status" value="1"/>
</dbReference>
<dbReference type="AlphaFoldDB" id="A0AAN6PN13"/>
<gene>
    <name evidence="5" type="ORF">C8A01DRAFT_44208</name>
</gene>
<dbReference type="PROSITE" id="PS50850">
    <property type="entry name" value="MFS"/>
    <property type="match status" value="1"/>
</dbReference>
<comment type="caution">
    <text evidence="5">The sequence shown here is derived from an EMBL/GenBank/DDBJ whole genome shotgun (WGS) entry which is preliminary data.</text>
</comment>
<feature type="transmembrane region" description="Helical" evidence="3">
    <location>
        <begin position="107"/>
        <end position="126"/>
    </location>
</feature>
<keyword evidence="3" id="KW-0472">Membrane</keyword>
<evidence type="ECO:0000313" key="5">
    <source>
        <dbReference type="EMBL" id="KAK4042853.1"/>
    </source>
</evidence>
<proteinExistence type="predicted"/>
<feature type="region of interest" description="Disordered" evidence="2">
    <location>
        <begin position="1"/>
        <end position="20"/>
    </location>
</feature>
<name>A0AAN6PN13_9PEZI</name>
<dbReference type="Pfam" id="PF07690">
    <property type="entry name" value="MFS_1"/>
    <property type="match status" value="1"/>
</dbReference>
<feature type="region of interest" description="Disordered" evidence="2">
    <location>
        <begin position="240"/>
        <end position="271"/>
    </location>
</feature>
<reference evidence="6" key="1">
    <citation type="journal article" date="2023" name="Mol. Phylogenet. Evol.">
        <title>Genome-scale phylogeny and comparative genomics of the fungal order Sordariales.</title>
        <authorList>
            <person name="Hensen N."/>
            <person name="Bonometti L."/>
            <person name="Westerberg I."/>
            <person name="Brannstrom I.O."/>
            <person name="Guillou S."/>
            <person name="Cros-Aarteil S."/>
            <person name="Calhoun S."/>
            <person name="Haridas S."/>
            <person name="Kuo A."/>
            <person name="Mondo S."/>
            <person name="Pangilinan J."/>
            <person name="Riley R."/>
            <person name="LaButti K."/>
            <person name="Andreopoulos B."/>
            <person name="Lipzen A."/>
            <person name="Chen C."/>
            <person name="Yan M."/>
            <person name="Daum C."/>
            <person name="Ng V."/>
            <person name="Clum A."/>
            <person name="Steindorff A."/>
            <person name="Ohm R.A."/>
            <person name="Martin F."/>
            <person name="Silar P."/>
            <person name="Natvig D.O."/>
            <person name="Lalanne C."/>
            <person name="Gautier V."/>
            <person name="Ament-Velasquez S.L."/>
            <person name="Kruys A."/>
            <person name="Hutchinson M.I."/>
            <person name="Powell A.J."/>
            <person name="Barry K."/>
            <person name="Miller A.N."/>
            <person name="Grigoriev I.V."/>
            <person name="Debuchy R."/>
            <person name="Gladieux P."/>
            <person name="Hiltunen Thoren M."/>
            <person name="Johannesson H."/>
        </authorList>
    </citation>
    <scope>NUCLEOTIDE SEQUENCE [LARGE SCALE GENOMIC DNA]</scope>
    <source>
        <strain evidence="6">CBS 284.82</strain>
    </source>
</reference>
<feature type="transmembrane region" description="Helical" evidence="3">
    <location>
        <begin position="54"/>
        <end position="73"/>
    </location>
</feature>
<sequence>MSTAEQTQDPTQRQPPSSSWRNQVTTILSELGLVSLYHCPPDVKLLFLQRFVRLFAYGASTLVLVTYLEALGISKTRIGLFMTFTLVGDVCISFFLTLFADGLGRKAVLALGAVLMAGSGVIFALFENYYVLLVAAIFGVISPSGNEIGPFRAIEESIVAHLTASASRSDVYAWYSLLGTAGAAFGIMTCGWAIQHLTTDMKWQPVDAYRTVFVGYAVLGLLKLVLVLFLTKNIEAEEKRGQEEPAVSQTSETTPLLGDDAADGTKPPSKARRGIKALLPEISRESRGIMASLCLLFALDSFGSGLAPLSWVTYFFRSRYHLSEGVLGSIFFTTAIIAAASMLVASSLAKRFGNVNTMVFTHLPSAIFLALIPVFNDVHISLLFLVLRACTQSMDGPPRSAFLAAIVLPAERTAIMGLVNVVKTTAQSLGPTLTGLLADRKLFWVAFVCAGTLKAAYDLGMLALFKNHERERAERERLLAGRRGDGVEDEAVG</sequence>
<evidence type="ECO:0000256" key="1">
    <source>
        <dbReference type="ARBA" id="ARBA00004141"/>
    </source>
</evidence>
<evidence type="ECO:0000259" key="4">
    <source>
        <dbReference type="PROSITE" id="PS50850"/>
    </source>
</evidence>
<dbReference type="Proteomes" id="UP001303115">
    <property type="component" value="Unassembled WGS sequence"/>
</dbReference>
<feature type="transmembrane region" description="Helical" evidence="3">
    <location>
        <begin position="289"/>
        <end position="314"/>
    </location>
</feature>
<keyword evidence="3" id="KW-1133">Transmembrane helix</keyword>
<dbReference type="Gene3D" id="1.20.1250.20">
    <property type="entry name" value="MFS general substrate transporter like domains"/>
    <property type="match status" value="1"/>
</dbReference>
<dbReference type="EMBL" id="MU854335">
    <property type="protein sequence ID" value="KAK4042853.1"/>
    <property type="molecule type" value="Genomic_DNA"/>
</dbReference>
<dbReference type="GO" id="GO:0000329">
    <property type="term" value="C:fungal-type vacuole membrane"/>
    <property type="evidence" value="ECO:0007669"/>
    <property type="project" value="TreeGrafter"/>
</dbReference>
<dbReference type="PANTHER" id="PTHR23520">
    <property type="entry name" value="TRANSPORTER, PUTATIVE (AFU_ORTHOLOGUE AFUA_3G04000)-RELATED"/>
    <property type="match status" value="1"/>
</dbReference>
<feature type="transmembrane region" description="Helical" evidence="3">
    <location>
        <begin position="442"/>
        <end position="465"/>
    </location>
</feature>
<protein>
    <submittedName>
        <fullName evidence="5">MFS general substrate transporter</fullName>
    </submittedName>
</protein>